<reference evidence="2 3" key="1">
    <citation type="submission" date="2017-01" db="EMBL/GenBank/DDBJ databases">
        <authorList>
            <person name="Varghese N."/>
            <person name="Submissions S."/>
        </authorList>
    </citation>
    <scope>NUCLEOTIDE SEQUENCE [LARGE SCALE GENOMIC DNA]</scope>
    <source>
        <strain evidence="2 3">ATCC 35905</strain>
    </source>
</reference>
<feature type="transmembrane region" description="Helical" evidence="1">
    <location>
        <begin position="67"/>
        <end position="84"/>
    </location>
</feature>
<dbReference type="Proteomes" id="UP000186308">
    <property type="component" value="Unassembled WGS sequence"/>
</dbReference>
<sequence>MSLIDLNNLPSDVQATIGRKETDGERRVRLVKDLVVFTLAIILMVIVVAYSLDILLAATATSADKRWAQSIISAIAGGVIGYLLRR</sequence>
<keyword evidence="1" id="KW-1133">Transmembrane helix</keyword>
<evidence type="ECO:0000256" key="1">
    <source>
        <dbReference type="SAM" id="Phobius"/>
    </source>
</evidence>
<accession>A0A8G2CJK4</accession>
<keyword evidence="1" id="KW-0812">Transmembrane</keyword>
<protein>
    <submittedName>
        <fullName evidence="2">Uncharacterized protein</fullName>
    </submittedName>
</protein>
<proteinExistence type="predicted"/>
<gene>
    <name evidence="2" type="ORF">SAMN05421828_10633</name>
</gene>
<dbReference type="RefSeq" id="WP_029312297.1">
    <property type="nucleotide sequence ID" value="NZ_DAOMCH010000035.1"/>
</dbReference>
<dbReference type="OrthoDB" id="9155692at2"/>
<evidence type="ECO:0000313" key="3">
    <source>
        <dbReference type="Proteomes" id="UP000186308"/>
    </source>
</evidence>
<keyword evidence="3" id="KW-1185">Reference proteome</keyword>
<dbReference type="EMBL" id="FTNE01000006">
    <property type="protein sequence ID" value="SIQ54309.1"/>
    <property type="molecule type" value="Genomic_DNA"/>
</dbReference>
<feature type="transmembrane region" description="Helical" evidence="1">
    <location>
        <begin position="34"/>
        <end position="61"/>
    </location>
</feature>
<keyword evidence="1" id="KW-0472">Membrane</keyword>
<evidence type="ECO:0000313" key="2">
    <source>
        <dbReference type="EMBL" id="SIQ54309.1"/>
    </source>
</evidence>
<name>A0A8G2CJK4_ACIRU</name>
<dbReference type="AlphaFoldDB" id="A0A8G2CJK4"/>
<comment type="caution">
    <text evidence="2">The sequence shown here is derived from an EMBL/GenBank/DDBJ whole genome shotgun (WGS) entry which is preliminary data.</text>
</comment>
<organism evidence="2 3">
    <name type="scientific">Acidiphilium rubrum</name>
    <dbReference type="NCBI Taxonomy" id="526"/>
    <lineage>
        <taxon>Bacteria</taxon>
        <taxon>Pseudomonadati</taxon>
        <taxon>Pseudomonadota</taxon>
        <taxon>Alphaproteobacteria</taxon>
        <taxon>Acetobacterales</taxon>
        <taxon>Acidocellaceae</taxon>
        <taxon>Acidiphilium</taxon>
    </lineage>
</organism>